<comment type="caution">
    <text evidence="1">The sequence shown here is derived from an EMBL/GenBank/DDBJ whole genome shotgun (WGS) entry which is preliminary data.</text>
</comment>
<reference evidence="1 2" key="1">
    <citation type="journal article" date="2016" name="Nat. Commun.">
        <title>Thousands of microbial genomes shed light on interconnected biogeochemical processes in an aquifer system.</title>
        <authorList>
            <person name="Anantharaman K."/>
            <person name="Brown C.T."/>
            <person name="Hug L.A."/>
            <person name="Sharon I."/>
            <person name="Castelle C.J."/>
            <person name="Probst A.J."/>
            <person name="Thomas B.C."/>
            <person name="Singh A."/>
            <person name="Wilkins M.J."/>
            <person name="Karaoz U."/>
            <person name="Brodie E.L."/>
            <person name="Williams K.H."/>
            <person name="Hubbard S.S."/>
            <person name="Banfield J.F."/>
        </authorList>
    </citation>
    <scope>NUCLEOTIDE SEQUENCE [LARGE SCALE GENOMIC DNA]</scope>
</reference>
<evidence type="ECO:0000313" key="2">
    <source>
        <dbReference type="Proteomes" id="UP000177954"/>
    </source>
</evidence>
<dbReference type="Proteomes" id="UP000177954">
    <property type="component" value="Unassembled WGS sequence"/>
</dbReference>
<organism evidence="1 2">
    <name type="scientific">Candidatus Ryanbacteria bacterium RIFCSPLOWO2_02_FULL_47_14</name>
    <dbReference type="NCBI Taxonomy" id="1802129"/>
    <lineage>
        <taxon>Bacteria</taxon>
        <taxon>Candidatus Ryaniibacteriota</taxon>
    </lineage>
</organism>
<accession>A0A1G2H0J0</accession>
<name>A0A1G2H0J0_9BACT</name>
<proteinExistence type="predicted"/>
<protein>
    <submittedName>
        <fullName evidence="1">Uncharacterized protein</fullName>
    </submittedName>
</protein>
<evidence type="ECO:0000313" key="1">
    <source>
        <dbReference type="EMBL" id="OGZ55840.1"/>
    </source>
</evidence>
<dbReference type="EMBL" id="MHNZ01000028">
    <property type="protein sequence ID" value="OGZ55840.1"/>
    <property type="molecule type" value="Genomic_DNA"/>
</dbReference>
<gene>
    <name evidence="1" type="ORF">A3J04_01460</name>
</gene>
<dbReference type="AlphaFoldDB" id="A0A1G2H0J0"/>
<sequence length="122" mass="13462">MQAISEQEGVPVNRLRWFDLQTHRGYGGKRPGEFKINELAIRADPAGARRGSTRKTKIGGEMAIVIRRTLTISSSADGILFSALQRSTNSSASTSTAEKTSPTEMLHFGGAFLFLFRSFTFY</sequence>